<accession>A0A1M4YIQ0</accession>
<comment type="subunit">
    <text evidence="5">Homodimer. Interacts with FtsZ.</text>
</comment>
<dbReference type="Pfam" id="PF04472">
    <property type="entry name" value="SepF"/>
    <property type="match status" value="1"/>
</dbReference>
<keyword evidence="1 5" id="KW-0132">Cell division</keyword>
<gene>
    <name evidence="5" type="primary">sepF</name>
    <name evidence="6" type="ORF">SAMN05443638_12820</name>
</gene>
<evidence type="ECO:0000256" key="2">
    <source>
        <dbReference type="ARBA" id="ARBA00023210"/>
    </source>
</evidence>
<proteinExistence type="inferred from homology"/>
<dbReference type="InterPro" id="IPR038594">
    <property type="entry name" value="SepF-like_sf"/>
</dbReference>
<reference evidence="6 7" key="1">
    <citation type="submission" date="2016-11" db="EMBL/GenBank/DDBJ databases">
        <authorList>
            <person name="Jaros S."/>
            <person name="Januszkiewicz K."/>
            <person name="Wedrychowicz H."/>
        </authorList>
    </citation>
    <scope>NUCLEOTIDE SEQUENCE [LARGE SCALE GENOMIC DNA]</scope>
    <source>
        <strain evidence="6 7">DSM 2631</strain>
    </source>
</reference>
<evidence type="ECO:0000256" key="5">
    <source>
        <dbReference type="HAMAP-Rule" id="MF_01197"/>
    </source>
</evidence>
<comment type="subcellular location">
    <subcellularLocation>
        <location evidence="5">Cytoplasm</location>
    </subcellularLocation>
    <text evidence="5">Localizes to the division site, in a FtsZ-dependent manner.</text>
</comment>
<comment type="function">
    <text evidence="4 5">Cell division protein that is part of the divisome complex and is recruited early to the Z-ring. Probably stimulates Z-ring formation, perhaps through the cross-linking of FtsZ protofilaments. Its function overlaps with FtsA.</text>
</comment>
<dbReference type="EMBL" id="FQVM01000028">
    <property type="protein sequence ID" value="SHF05647.1"/>
    <property type="molecule type" value="Genomic_DNA"/>
</dbReference>
<evidence type="ECO:0000313" key="7">
    <source>
        <dbReference type="Proteomes" id="UP000184035"/>
    </source>
</evidence>
<keyword evidence="5" id="KW-0963">Cytoplasm</keyword>
<dbReference type="PANTHER" id="PTHR35798:SF1">
    <property type="entry name" value="CELL DIVISION PROTEIN SEPF"/>
    <property type="match status" value="1"/>
</dbReference>
<keyword evidence="7" id="KW-1185">Reference proteome</keyword>
<dbReference type="STRING" id="1533.SAMN05443638_12820"/>
<organism evidence="6 7">
    <name type="scientific">Clostridium fallax</name>
    <dbReference type="NCBI Taxonomy" id="1533"/>
    <lineage>
        <taxon>Bacteria</taxon>
        <taxon>Bacillati</taxon>
        <taxon>Bacillota</taxon>
        <taxon>Clostridia</taxon>
        <taxon>Eubacteriales</taxon>
        <taxon>Clostridiaceae</taxon>
        <taxon>Clostridium</taxon>
    </lineage>
</organism>
<evidence type="ECO:0000313" key="6">
    <source>
        <dbReference type="EMBL" id="SHF05647.1"/>
    </source>
</evidence>
<dbReference type="HAMAP" id="MF_01197">
    <property type="entry name" value="SepF"/>
    <property type="match status" value="1"/>
</dbReference>
<dbReference type="GO" id="GO:0000917">
    <property type="term" value="P:division septum assembly"/>
    <property type="evidence" value="ECO:0007669"/>
    <property type="project" value="UniProtKB-KW"/>
</dbReference>
<dbReference type="OrthoDB" id="9815206at2"/>
<dbReference type="Proteomes" id="UP000184035">
    <property type="component" value="Unassembled WGS sequence"/>
</dbReference>
<dbReference type="InterPro" id="IPR007561">
    <property type="entry name" value="Cell_div_SepF/SepF-rel"/>
</dbReference>
<dbReference type="Gene3D" id="3.30.110.150">
    <property type="entry name" value="SepF-like protein"/>
    <property type="match status" value="1"/>
</dbReference>
<dbReference type="RefSeq" id="WP_072897284.1">
    <property type="nucleotide sequence ID" value="NZ_FQVM01000028.1"/>
</dbReference>
<comment type="similarity">
    <text evidence="5">Belongs to the SepF family.</text>
</comment>
<protein>
    <recommendedName>
        <fullName evidence="5">Cell division protein SepF</fullName>
    </recommendedName>
</protein>
<dbReference type="InterPro" id="IPR023052">
    <property type="entry name" value="Cell_div_SepF"/>
</dbReference>
<keyword evidence="3 5" id="KW-0131">Cell cycle</keyword>
<dbReference type="GO" id="GO:0043093">
    <property type="term" value="P:FtsZ-dependent cytokinesis"/>
    <property type="evidence" value="ECO:0007669"/>
    <property type="project" value="UniProtKB-UniRule"/>
</dbReference>
<evidence type="ECO:0000256" key="3">
    <source>
        <dbReference type="ARBA" id="ARBA00023306"/>
    </source>
</evidence>
<dbReference type="GO" id="GO:0005737">
    <property type="term" value="C:cytoplasm"/>
    <property type="evidence" value="ECO:0007669"/>
    <property type="project" value="UniProtKB-SubCell"/>
</dbReference>
<dbReference type="AlphaFoldDB" id="A0A1M4YIQ0"/>
<evidence type="ECO:0000256" key="1">
    <source>
        <dbReference type="ARBA" id="ARBA00022618"/>
    </source>
</evidence>
<sequence>MAKMFSKVKEILGFEDYNDEYDELDELDEEEEDEELIEPVLPKKNNQSGKVVNIHTAVSAKVMIIKPTSFEEAPNICDALKNRKIVVVNTTGLETKIAQRLLDFMSGSCYALTGELQEIERGVYILSPSNVEVSNELKSELSTKGIFNWTK</sequence>
<name>A0A1M4YIQ0_9CLOT</name>
<evidence type="ECO:0000256" key="4">
    <source>
        <dbReference type="ARBA" id="ARBA00044936"/>
    </source>
</evidence>
<dbReference type="PANTHER" id="PTHR35798">
    <property type="entry name" value="CELL DIVISION PROTEIN SEPF"/>
    <property type="match status" value="1"/>
</dbReference>
<keyword evidence="2 5" id="KW-0717">Septation</keyword>